<comment type="caution">
    <text evidence="1">The sequence shown here is derived from an EMBL/GenBank/DDBJ whole genome shotgun (WGS) entry which is preliminary data.</text>
</comment>
<proteinExistence type="predicted"/>
<gene>
    <name evidence="1" type="ORF">PENTCL1PPCAC_14684</name>
</gene>
<evidence type="ECO:0000313" key="1">
    <source>
        <dbReference type="EMBL" id="GMS92509.1"/>
    </source>
</evidence>
<dbReference type="PANTHER" id="PTHR34401:SF3">
    <property type="entry name" value="DB DOMAIN-CONTAINING PROTEIN"/>
    <property type="match status" value="1"/>
</dbReference>
<feature type="non-terminal residue" evidence="1">
    <location>
        <position position="1"/>
    </location>
</feature>
<protein>
    <recommendedName>
        <fullName evidence="3">Chondroitin proteoglycan 4 domain-containing protein</fullName>
    </recommendedName>
</protein>
<name>A0AAV5TB20_9BILA</name>
<reference evidence="1" key="1">
    <citation type="submission" date="2023-10" db="EMBL/GenBank/DDBJ databases">
        <title>Genome assembly of Pristionchus species.</title>
        <authorList>
            <person name="Yoshida K."/>
            <person name="Sommer R.J."/>
        </authorList>
    </citation>
    <scope>NUCLEOTIDE SEQUENCE</scope>
    <source>
        <strain evidence="1">RS0144</strain>
    </source>
</reference>
<evidence type="ECO:0000313" key="2">
    <source>
        <dbReference type="Proteomes" id="UP001432027"/>
    </source>
</evidence>
<accession>A0AAV5TB20</accession>
<dbReference type="EMBL" id="BTSX01000004">
    <property type="protein sequence ID" value="GMS92509.1"/>
    <property type="molecule type" value="Genomic_DNA"/>
</dbReference>
<evidence type="ECO:0008006" key="3">
    <source>
        <dbReference type="Google" id="ProtNLM"/>
    </source>
</evidence>
<organism evidence="1 2">
    <name type="scientific">Pristionchus entomophagus</name>
    <dbReference type="NCBI Taxonomy" id="358040"/>
    <lineage>
        <taxon>Eukaryota</taxon>
        <taxon>Metazoa</taxon>
        <taxon>Ecdysozoa</taxon>
        <taxon>Nematoda</taxon>
        <taxon>Chromadorea</taxon>
        <taxon>Rhabditida</taxon>
        <taxon>Rhabditina</taxon>
        <taxon>Diplogasteromorpha</taxon>
        <taxon>Diplogasteroidea</taxon>
        <taxon>Neodiplogasteridae</taxon>
        <taxon>Pristionchus</taxon>
    </lineage>
</organism>
<sequence length="159" mass="16860">RCQNYVTALGASYPAARQCILAHQDRILEAAACARTSMGNMCADSPGQLVTRRNPLTLQLAAFREMNTMLVRSGVLNQATALLQTSKGFVGCMMKCGKHHSCDKGCGISLPPDNVVIANVKSCAFQAGFTIPVAREICGCLVDSGVQDLAPICPKLTIS</sequence>
<dbReference type="Proteomes" id="UP001432027">
    <property type="component" value="Unassembled WGS sequence"/>
</dbReference>
<dbReference type="AlphaFoldDB" id="A0AAV5TB20"/>
<dbReference type="PANTHER" id="PTHR34401">
    <property type="entry name" value="PROTEIN CBG12388-RELATED"/>
    <property type="match status" value="1"/>
</dbReference>
<keyword evidence="2" id="KW-1185">Reference proteome</keyword>